<evidence type="ECO:0000256" key="3">
    <source>
        <dbReference type="ARBA" id="ARBA00022729"/>
    </source>
</evidence>
<dbReference type="InterPro" id="IPR051455">
    <property type="entry name" value="Bact_solute-bind_prot3"/>
</dbReference>
<keyword evidence="2" id="KW-0813">Transport</keyword>
<dbReference type="Pfam" id="PF00497">
    <property type="entry name" value="SBP_bac_3"/>
    <property type="match status" value="1"/>
</dbReference>
<feature type="domain" description="Solute-binding protein family 3/N-terminal" evidence="5">
    <location>
        <begin position="31"/>
        <end position="258"/>
    </location>
</feature>
<keyword evidence="7" id="KW-1185">Reference proteome</keyword>
<comment type="similarity">
    <text evidence="1">Belongs to the bacterial solute-binding protein 3 family.</text>
</comment>
<dbReference type="EMBL" id="JASMWN010000011">
    <property type="protein sequence ID" value="MDU9004986.1"/>
    <property type="molecule type" value="Genomic_DNA"/>
</dbReference>
<proteinExistence type="inferred from homology"/>
<comment type="caution">
    <text evidence="6">The sequence shown here is derived from an EMBL/GenBank/DDBJ whole genome shotgun (WGS) entry which is preliminary data.</text>
</comment>
<evidence type="ECO:0000259" key="5">
    <source>
        <dbReference type="SMART" id="SM00062"/>
    </source>
</evidence>
<feature type="signal peptide" evidence="4">
    <location>
        <begin position="1"/>
        <end position="20"/>
    </location>
</feature>
<feature type="chain" id="PRO_5045725420" evidence="4">
    <location>
        <begin position="21"/>
        <end position="279"/>
    </location>
</feature>
<keyword evidence="3 4" id="KW-0732">Signal</keyword>
<dbReference type="SUPFAM" id="SSF53850">
    <property type="entry name" value="Periplasmic binding protein-like II"/>
    <property type="match status" value="1"/>
</dbReference>
<dbReference type="Proteomes" id="UP001255416">
    <property type="component" value="Unassembled WGS sequence"/>
</dbReference>
<organism evidence="6 7">
    <name type="scientific">Sedimentitalea todarodis</name>
    <dbReference type="NCBI Taxonomy" id="1631240"/>
    <lineage>
        <taxon>Bacteria</taxon>
        <taxon>Pseudomonadati</taxon>
        <taxon>Pseudomonadota</taxon>
        <taxon>Alphaproteobacteria</taxon>
        <taxon>Rhodobacterales</taxon>
        <taxon>Paracoccaceae</taxon>
        <taxon>Sedimentitalea</taxon>
    </lineage>
</organism>
<accession>A0ABU3VFM9</accession>
<evidence type="ECO:0000313" key="6">
    <source>
        <dbReference type="EMBL" id="MDU9004986.1"/>
    </source>
</evidence>
<evidence type="ECO:0000256" key="2">
    <source>
        <dbReference type="ARBA" id="ARBA00022448"/>
    </source>
</evidence>
<dbReference type="PANTHER" id="PTHR30085">
    <property type="entry name" value="AMINO ACID ABC TRANSPORTER PERMEASE"/>
    <property type="match status" value="1"/>
</dbReference>
<evidence type="ECO:0000313" key="7">
    <source>
        <dbReference type="Proteomes" id="UP001255416"/>
    </source>
</evidence>
<name>A0ABU3VFM9_9RHOB</name>
<dbReference type="CDD" id="cd13688">
    <property type="entry name" value="PBP2_GltI_DEBP"/>
    <property type="match status" value="1"/>
</dbReference>
<dbReference type="SMART" id="SM00062">
    <property type="entry name" value="PBPb"/>
    <property type="match status" value="1"/>
</dbReference>
<dbReference type="PANTHER" id="PTHR30085:SF6">
    <property type="entry name" value="ABC TRANSPORTER GLUTAMINE-BINDING PROTEIN GLNH"/>
    <property type="match status" value="1"/>
</dbReference>
<dbReference type="RefSeq" id="WP_316777521.1">
    <property type="nucleotide sequence ID" value="NZ_JASMWN010000011.1"/>
</dbReference>
<evidence type="ECO:0000256" key="1">
    <source>
        <dbReference type="ARBA" id="ARBA00010333"/>
    </source>
</evidence>
<dbReference type="Gene3D" id="3.40.190.10">
    <property type="entry name" value="Periplasmic binding protein-like II"/>
    <property type="match status" value="2"/>
</dbReference>
<reference evidence="7" key="1">
    <citation type="submission" date="2023-05" db="EMBL/GenBank/DDBJ databases">
        <title>Sedimentitalea sp. nov. JM2-8.</title>
        <authorList>
            <person name="Huang J."/>
        </authorList>
    </citation>
    <scope>NUCLEOTIDE SEQUENCE [LARGE SCALE GENOMIC DNA]</scope>
    <source>
        <strain evidence="7">KHS03</strain>
    </source>
</reference>
<evidence type="ECO:0000256" key="4">
    <source>
        <dbReference type="SAM" id="SignalP"/>
    </source>
</evidence>
<sequence length="279" mass="29770">MRHTLPSLFATALLAFPVGAQTLDRILETGEMKLGYRTDAAPLSYQNEEGNPAGYTPLICINVAQAIANALQLENLDVSFVPVSTEDRFDKVASGEIDLLCGAATITLARREIVDFSDPVYVDGTSILLPNGAQGSLEDLAGKKIGVRGATTTEEALNTSLLAAGLTADVVPFESHAEGISAMEDKEIVAYFADQSILMGLFRSSPKANEMMISNEILTIEKQGLAMVRGDADFRLLVDTVVSELFNSGKMREFFAAAMPGAEPGAALEAMYLLSPTAR</sequence>
<dbReference type="InterPro" id="IPR001638">
    <property type="entry name" value="Solute-binding_3/MltF_N"/>
</dbReference>
<protein>
    <submittedName>
        <fullName evidence="6">Amino acid ABC transporter substrate-binding protein</fullName>
    </submittedName>
</protein>
<gene>
    <name evidence="6" type="ORF">QO231_14120</name>
</gene>